<dbReference type="Proteomes" id="UP000257109">
    <property type="component" value="Unassembled WGS sequence"/>
</dbReference>
<protein>
    <submittedName>
        <fullName evidence="2">Uncharacterized protein</fullName>
    </submittedName>
</protein>
<organism evidence="2 3">
    <name type="scientific">Mucuna pruriens</name>
    <name type="common">Velvet bean</name>
    <name type="synonym">Dolichos pruriens</name>
    <dbReference type="NCBI Taxonomy" id="157652"/>
    <lineage>
        <taxon>Eukaryota</taxon>
        <taxon>Viridiplantae</taxon>
        <taxon>Streptophyta</taxon>
        <taxon>Embryophyta</taxon>
        <taxon>Tracheophyta</taxon>
        <taxon>Spermatophyta</taxon>
        <taxon>Magnoliopsida</taxon>
        <taxon>eudicotyledons</taxon>
        <taxon>Gunneridae</taxon>
        <taxon>Pentapetalae</taxon>
        <taxon>rosids</taxon>
        <taxon>fabids</taxon>
        <taxon>Fabales</taxon>
        <taxon>Fabaceae</taxon>
        <taxon>Papilionoideae</taxon>
        <taxon>50 kb inversion clade</taxon>
        <taxon>NPAAA clade</taxon>
        <taxon>indigoferoid/millettioid clade</taxon>
        <taxon>Phaseoleae</taxon>
        <taxon>Mucuna</taxon>
    </lineage>
</organism>
<keyword evidence="1" id="KW-0812">Transmembrane</keyword>
<keyword evidence="3" id="KW-1185">Reference proteome</keyword>
<keyword evidence="1" id="KW-1133">Transmembrane helix</keyword>
<reference evidence="2" key="1">
    <citation type="submission" date="2018-05" db="EMBL/GenBank/DDBJ databases">
        <title>Draft genome of Mucuna pruriens seed.</title>
        <authorList>
            <person name="Nnadi N.E."/>
            <person name="Vos R."/>
            <person name="Hasami M.H."/>
            <person name="Devisetty U.K."/>
            <person name="Aguiy J.C."/>
        </authorList>
    </citation>
    <scope>NUCLEOTIDE SEQUENCE [LARGE SCALE GENOMIC DNA]</scope>
    <source>
        <strain evidence="2">JCA_2017</strain>
    </source>
</reference>
<dbReference type="EMBL" id="QJKJ01007043">
    <property type="protein sequence ID" value="RDX84465.1"/>
    <property type="molecule type" value="Genomic_DNA"/>
</dbReference>
<feature type="transmembrane region" description="Helical" evidence="1">
    <location>
        <begin position="28"/>
        <end position="49"/>
    </location>
</feature>
<gene>
    <name evidence="2" type="ORF">CR513_34484</name>
</gene>
<keyword evidence="1" id="KW-0472">Membrane</keyword>
<feature type="non-terminal residue" evidence="2">
    <location>
        <position position="1"/>
    </location>
</feature>
<proteinExistence type="predicted"/>
<evidence type="ECO:0000256" key="1">
    <source>
        <dbReference type="SAM" id="Phobius"/>
    </source>
</evidence>
<evidence type="ECO:0000313" key="3">
    <source>
        <dbReference type="Proteomes" id="UP000257109"/>
    </source>
</evidence>
<name>A0A371G1N1_MUCPR</name>
<sequence length="94" mass="11067">MQVYPNNFGERLCTLHYLVSRFYKNFRMVALMIIKTSKSLVVYLTIMLMKASLNKGQREFSKQEKPSSNQYDLQLEVELNARDTTYEGLKHVEP</sequence>
<accession>A0A371G1N1</accession>
<evidence type="ECO:0000313" key="2">
    <source>
        <dbReference type="EMBL" id="RDX84465.1"/>
    </source>
</evidence>
<dbReference type="AlphaFoldDB" id="A0A371G1N1"/>
<comment type="caution">
    <text evidence="2">The sequence shown here is derived from an EMBL/GenBank/DDBJ whole genome shotgun (WGS) entry which is preliminary data.</text>
</comment>